<dbReference type="AlphaFoldDB" id="A0AAN7B857"/>
<dbReference type="EMBL" id="MU858094">
    <property type="protein sequence ID" value="KAK4214403.1"/>
    <property type="molecule type" value="Genomic_DNA"/>
</dbReference>
<dbReference type="SUPFAM" id="SSF48208">
    <property type="entry name" value="Six-hairpin glycosidases"/>
    <property type="match status" value="1"/>
</dbReference>
<keyword evidence="3" id="KW-1185">Reference proteome</keyword>
<dbReference type="Pfam" id="PF03663">
    <property type="entry name" value="Glyco_hydro_76"/>
    <property type="match status" value="1"/>
</dbReference>
<name>A0AAN7B857_9PEZI</name>
<gene>
    <name evidence="2" type="ORF">QBC37DRAFT_283910</name>
</gene>
<evidence type="ECO:0000313" key="3">
    <source>
        <dbReference type="Proteomes" id="UP001301769"/>
    </source>
</evidence>
<dbReference type="GO" id="GO:0016787">
    <property type="term" value="F:hydrolase activity"/>
    <property type="evidence" value="ECO:0007669"/>
    <property type="project" value="UniProtKB-KW"/>
</dbReference>
<evidence type="ECO:0000256" key="1">
    <source>
        <dbReference type="SAM" id="MobiDB-lite"/>
    </source>
</evidence>
<organism evidence="2 3">
    <name type="scientific">Rhypophila decipiens</name>
    <dbReference type="NCBI Taxonomy" id="261697"/>
    <lineage>
        <taxon>Eukaryota</taxon>
        <taxon>Fungi</taxon>
        <taxon>Dikarya</taxon>
        <taxon>Ascomycota</taxon>
        <taxon>Pezizomycotina</taxon>
        <taxon>Sordariomycetes</taxon>
        <taxon>Sordariomycetidae</taxon>
        <taxon>Sordariales</taxon>
        <taxon>Naviculisporaceae</taxon>
        <taxon>Rhypophila</taxon>
    </lineage>
</organism>
<dbReference type="GO" id="GO:0005975">
    <property type="term" value="P:carbohydrate metabolic process"/>
    <property type="evidence" value="ECO:0007669"/>
    <property type="project" value="InterPro"/>
</dbReference>
<proteinExistence type="predicted"/>
<reference evidence="2" key="2">
    <citation type="submission" date="2023-05" db="EMBL/GenBank/DDBJ databases">
        <authorList>
            <consortium name="Lawrence Berkeley National Laboratory"/>
            <person name="Steindorff A."/>
            <person name="Hensen N."/>
            <person name="Bonometti L."/>
            <person name="Westerberg I."/>
            <person name="Brannstrom I.O."/>
            <person name="Guillou S."/>
            <person name="Cros-Aarteil S."/>
            <person name="Calhoun S."/>
            <person name="Haridas S."/>
            <person name="Kuo A."/>
            <person name="Mondo S."/>
            <person name="Pangilinan J."/>
            <person name="Riley R."/>
            <person name="Labutti K."/>
            <person name="Andreopoulos B."/>
            <person name="Lipzen A."/>
            <person name="Chen C."/>
            <person name="Yanf M."/>
            <person name="Daum C."/>
            <person name="Ng V."/>
            <person name="Clum A."/>
            <person name="Ohm R."/>
            <person name="Martin F."/>
            <person name="Silar P."/>
            <person name="Natvig D."/>
            <person name="Lalanne C."/>
            <person name="Gautier V."/>
            <person name="Ament-Velasquez S.L."/>
            <person name="Kruys A."/>
            <person name="Hutchinson M.I."/>
            <person name="Powell A.J."/>
            <person name="Barry K."/>
            <person name="Miller A.N."/>
            <person name="Grigoriev I.V."/>
            <person name="Debuchy R."/>
            <person name="Gladieux P."/>
            <person name="Thoren M.H."/>
            <person name="Johannesson H."/>
        </authorList>
    </citation>
    <scope>NUCLEOTIDE SEQUENCE</scope>
    <source>
        <strain evidence="2">PSN293</strain>
    </source>
</reference>
<protein>
    <submittedName>
        <fullName evidence="2">Glycosyl hydrolase family 76-domain-containing protein</fullName>
    </submittedName>
</protein>
<sequence>MVSTKWGGFAARAALLVSSRLSGRADQATSVANTLSAVKTLQVWYSEQTGLWETTGWWNSANCLTVLADWALADRAGASSVNVPKIMATTFSNAQTSGGLLTTTKNLSDEGMPTSHYNFHRDELLFHNNSKRSALEARGFSGFLNEFYDDEGWWALAWIRSWDVTKQPEYLDMAERIFEDMKNGTDGTCGGGIWWSKEKRYKNAIANELYLSVSASLANRIPTKKAYYLAIAQEQWTWFQKSGMINSQNLINDGLTFLPDGITCVNNNLQTWSYNQGVILGGLVELARATGDRSLLDKAVAIAQAALSKLADEKGIIHEIDRCEPNCGDDGAQFKGVFVRNLRYLARALDGRRPAGRDTYGFEKVIDVNAESIWTNDRNERGELGVTWAGPVEGGPETGGRGPTAGSHSSAMDVLVADIVGGGW</sequence>
<accession>A0AAN7B857</accession>
<dbReference type="Proteomes" id="UP001301769">
    <property type="component" value="Unassembled WGS sequence"/>
</dbReference>
<dbReference type="PANTHER" id="PTHR47791:SF1">
    <property type="entry name" value="ENDO MANNANASE, GH76 FAMILY (EUROFUNG)"/>
    <property type="match status" value="1"/>
</dbReference>
<feature type="region of interest" description="Disordered" evidence="1">
    <location>
        <begin position="386"/>
        <end position="409"/>
    </location>
</feature>
<feature type="compositionally biased region" description="Gly residues" evidence="1">
    <location>
        <begin position="392"/>
        <end position="403"/>
    </location>
</feature>
<keyword evidence="2" id="KW-0378">Hydrolase</keyword>
<evidence type="ECO:0000313" key="2">
    <source>
        <dbReference type="EMBL" id="KAK4214403.1"/>
    </source>
</evidence>
<dbReference type="Gene3D" id="1.50.10.20">
    <property type="match status" value="1"/>
</dbReference>
<reference evidence="2" key="1">
    <citation type="journal article" date="2023" name="Mol. Phylogenet. Evol.">
        <title>Genome-scale phylogeny and comparative genomics of the fungal order Sordariales.</title>
        <authorList>
            <person name="Hensen N."/>
            <person name="Bonometti L."/>
            <person name="Westerberg I."/>
            <person name="Brannstrom I.O."/>
            <person name="Guillou S."/>
            <person name="Cros-Aarteil S."/>
            <person name="Calhoun S."/>
            <person name="Haridas S."/>
            <person name="Kuo A."/>
            <person name="Mondo S."/>
            <person name="Pangilinan J."/>
            <person name="Riley R."/>
            <person name="LaButti K."/>
            <person name="Andreopoulos B."/>
            <person name="Lipzen A."/>
            <person name="Chen C."/>
            <person name="Yan M."/>
            <person name="Daum C."/>
            <person name="Ng V."/>
            <person name="Clum A."/>
            <person name="Steindorff A."/>
            <person name="Ohm R.A."/>
            <person name="Martin F."/>
            <person name="Silar P."/>
            <person name="Natvig D.O."/>
            <person name="Lalanne C."/>
            <person name="Gautier V."/>
            <person name="Ament-Velasquez S.L."/>
            <person name="Kruys A."/>
            <person name="Hutchinson M.I."/>
            <person name="Powell A.J."/>
            <person name="Barry K."/>
            <person name="Miller A.N."/>
            <person name="Grigoriev I.V."/>
            <person name="Debuchy R."/>
            <person name="Gladieux P."/>
            <person name="Hiltunen Thoren M."/>
            <person name="Johannesson H."/>
        </authorList>
    </citation>
    <scope>NUCLEOTIDE SEQUENCE</scope>
    <source>
        <strain evidence="2">PSN293</strain>
    </source>
</reference>
<dbReference type="InterPro" id="IPR008928">
    <property type="entry name" value="6-hairpin_glycosidase_sf"/>
</dbReference>
<dbReference type="PANTHER" id="PTHR47791">
    <property type="entry name" value="MEIOTICALLY UP-REGULATED GENE 191 PROTEIN"/>
    <property type="match status" value="1"/>
</dbReference>
<dbReference type="InterPro" id="IPR005198">
    <property type="entry name" value="Glyco_hydro_76"/>
</dbReference>
<dbReference type="InterPro" id="IPR053169">
    <property type="entry name" value="MUG_Protein"/>
</dbReference>
<comment type="caution">
    <text evidence="2">The sequence shown here is derived from an EMBL/GenBank/DDBJ whole genome shotgun (WGS) entry which is preliminary data.</text>
</comment>